<gene>
    <name evidence="1" type="ORF">C6P45_000368</name>
</gene>
<dbReference type="Proteomes" id="UP000750334">
    <property type="component" value="Unassembled WGS sequence"/>
</dbReference>
<keyword evidence="2" id="KW-1185">Reference proteome</keyword>
<organism evidence="1 2">
    <name type="scientific">Maudiozyma exigua</name>
    <name type="common">Yeast</name>
    <name type="synonym">Kazachstania exigua</name>
    <dbReference type="NCBI Taxonomy" id="34358"/>
    <lineage>
        <taxon>Eukaryota</taxon>
        <taxon>Fungi</taxon>
        <taxon>Dikarya</taxon>
        <taxon>Ascomycota</taxon>
        <taxon>Saccharomycotina</taxon>
        <taxon>Saccharomycetes</taxon>
        <taxon>Saccharomycetales</taxon>
        <taxon>Saccharomycetaceae</taxon>
        <taxon>Maudiozyma</taxon>
    </lineage>
</organism>
<evidence type="ECO:0000313" key="2">
    <source>
        <dbReference type="Proteomes" id="UP000750334"/>
    </source>
</evidence>
<sequence>MRAPPPPRISKSNRWLLTVTYIKNLFHCHRLRRKWNLHQLKKKSKKSPYTNNAISPISGIRVEDMMNLPTNLLPHSSKSKPLLIATFPRGCSRSPHLKYLEKNSFTSRTLTKRKYKTEYLNNSRVKVGVDRVDIRTQYDPSLKCVRTVRSIRENTKKYADVRLIFHDINTIRISQLKNNSDQPPTEIQFDGKNRITLNKI</sequence>
<proteinExistence type="predicted"/>
<protein>
    <submittedName>
        <fullName evidence="1">Uncharacterized protein</fullName>
    </submittedName>
</protein>
<reference evidence="1 2" key="1">
    <citation type="submission" date="2020-11" db="EMBL/GenBank/DDBJ databases">
        <title>Kefir isolates.</title>
        <authorList>
            <person name="Marcisauskas S."/>
            <person name="Kim Y."/>
            <person name="Blasche S."/>
        </authorList>
    </citation>
    <scope>NUCLEOTIDE SEQUENCE [LARGE SCALE GENOMIC DNA]</scope>
    <source>
        <strain evidence="1 2">OG2</strain>
    </source>
</reference>
<comment type="caution">
    <text evidence="1">The sequence shown here is derived from an EMBL/GenBank/DDBJ whole genome shotgun (WGS) entry which is preliminary data.</text>
</comment>
<dbReference type="AlphaFoldDB" id="A0A9P7BDG7"/>
<name>A0A9P7BDG7_MAUEX</name>
<dbReference type="OrthoDB" id="4058291at2759"/>
<accession>A0A9P7BDG7</accession>
<dbReference type="EMBL" id="PUHR01000011">
    <property type="protein sequence ID" value="KAG0671536.1"/>
    <property type="molecule type" value="Genomic_DNA"/>
</dbReference>
<evidence type="ECO:0000313" key="1">
    <source>
        <dbReference type="EMBL" id="KAG0671536.1"/>
    </source>
</evidence>